<evidence type="ECO:0000313" key="2">
    <source>
        <dbReference type="EnsemblPlants" id="Solyc07g061700.1.1.1"/>
    </source>
</evidence>
<dbReference type="PaxDb" id="4081-Solyc07g061700.1.1"/>
<dbReference type="Proteomes" id="UP000004994">
    <property type="component" value="Chromosome 7"/>
</dbReference>
<keyword evidence="1" id="KW-1133">Transmembrane helix</keyword>
<reference evidence="2" key="2">
    <citation type="submission" date="2019-01" db="UniProtKB">
        <authorList>
            <consortium name="EnsemblPlants"/>
        </authorList>
    </citation>
    <scope>IDENTIFICATION</scope>
    <source>
        <strain evidence="2">cv. Heinz 1706</strain>
    </source>
</reference>
<keyword evidence="1" id="KW-0472">Membrane</keyword>
<feature type="transmembrane region" description="Helical" evidence="1">
    <location>
        <begin position="17"/>
        <end position="38"/>
    </location>
</feature>
<organism evidence="2">
    <name type="scientific">Solanum lycopersicum</name>
    <name type="common">Tomato</name>
    <name type="synonym">Lycopersicon esculentum</name>
    <dbReference type="NCBI Taxonomy" id="4081"/>
    <lineage>
        <taxon>Eukaryota</taxon>
        <taxon>Viridiplantae</taxon>
        <taxon>Streptophyta</taxon>
        <taxon>Embryophyta</taxon>
        <taxon>Tracheophyta</taxon>
        <taxon>Spermatophyta</taxon>
        <taxon>Magnoliopsida</taxon>
        <taxon>eudicotyledons</taxon>
        <taxon>Gunneridae</taxon>
        <taxon>Pentapetalae</taxon>
        <taxon>asterids</taxon>
        <taxon>lamiids</taxon>
        <taxon>Solanales</taxon>
        <taxon>Solanaceae</taxon>
        <taxon>Solanoideae</taxon>
        <taxon>Solaneae</taxon>
        <taxon>Solanum</taxon>
        <taxon>Solanum subgen. Lycopersicon</taxon>
    </lineage>
</organism>
<keyword evidence="3" id="KW-1185">Reference proteome</keyword>
<dbReference type="AlphaFoldDB" id="A0A3Q7IAF1"/>
<proteinExistence type="predicted"/>
<reference evidence="2" key="1">
    <citation type="journal article" date="2012" name="Nature">
        <title>The tomato genome sequence provides insights into fleshy fruit evolution.</title>
        <authorList>
            <consortium name="Tomato Genome Consortium"/>
        </authorList>
    </citation>
    <scope>NUCLEOTIDE SEQUENCE [LARGE SCALE GENOMIC DNA]</scope>
    <source>
        <strain evidence="2">cv. Heinz 1706</strain>
    </source>
</reference>
<name>A0A3Q7IAF1_SOLLC</name>
<protein>
    <submittedName>
        <fullName evidence="2">Uncharacterized protein</fullName>
    </submittedName>
</protein>
<sequence length="60" mass="7110">MCLYQGGKHFFLCVNKLLARVTWLLIIRTFSLLFFLIFTLKVNNFIRSTAPYILIVTFSY</sequence>
<dbReference type="InParanoid" id="A0A3Q7IAF1"/>
<accession>A0A3Q7IAF1</accession>
<dbReference type="EnsemblPlants" id="Solyc07g061700.1.1">
    <property type="protein sequence ID" value="Solyc07g061700.1.1.1"/>
    <property type="gene ID" value="Solyc07g061700.1"/>
</dbReference>
<keyword evidence="1" id="KW-0812">Transmembrane</keyword>
<dbReference type="Gramene" id="Solyc07g061700.1.1">
    <property type="protein sequence ID" value="Solyc07g061700.1.1.1"/>
    <property type="gene ID" value="Solyc07g061700.1"/>
</dbReference>
<evidence type="ECO:0000313" key="3">
    <source>
        <dbReference type="Proteomes" id="UP000004994"/>
    </source>
</evidence>
<evidence type="ECO:0000256" key="1">
    <source>
        <dbReference type="SAM" id="Phobius"/>
    </source>
</evidence>